<dbReference type="GO" id="GO:0000781">
    <property type="term" value="C:chromosome, telomeric region"/>
    <property type="evidence" value="ECO:0007669"/>
    <property type="project" value="GOC"/>
</dbReference>
<evidence type="ECO:0000256" key="3">
    <source>
        <dbReference type="PROSITE-ProRule" id="PRU00475"/>
    </source>
</evidence>
<feature type="region of interest" description="Disordered" evidence="4">
    <location>
        <begin position="935"/>
        <end position="969"/>
    </location>
</feature>
<dbReference type="PROSITE" id="PS50827">
    <property type="entry name" value="DDT"/>
    <property type="match status" value="1"/>
</dbReference>
<dbReference type="GO" id="GO:0031509">
    <property type="term" value="P:subtelomeric heterochromatin formation"/>
    <property type="evidence" value="ECO:0007669"/>
    <property type="project" value="TreeGrafter"/>
</dbReference>
<protein>
    <recommendedName>
        <fullName evidence="9">WAC domain-containing protein</fullName>
    </recommendedName>
</protein>
<feature type="compositionally biased region" description="Basic and acidic residues" evidence="4">
    <location>
        <begin position="683"/>
        <end position="699"/>
    </location>
</feature>
<evidence type="ECO:0000256" key="1">
    <source>
        <dbReference type="ARBA" id="ARBA00004123"/>
    </source>
</evidence>
<organism evidence="7 8">
    <name type="scientific">Peltaster fructicola</name>
    <dbReference type="NCBI Taxonomy" id="286661"/>
    <lineage>
        <taxon>Eukaryota</taxon>
        <taxon>Fungi</taxon>
        <taxon>Dikarya</taxon>
        <taxon>Ascomycota</taxon>
        <taxon>Pezizomycotina</taxon>
        <taxon>Dothideomycetes</taxon>
        <taxon>Dothideomycetes incertae sedis</taxon>
        <taxon>Peltaster</taxon>
    </lineage>
</organism>
<dbReference type="Pfam" id="PF15613">
    <property type="entry name" value="WSD"/>
    <property type="match status" value="1"/>
</dbReference>
<feature type="domain" description="DDT" evidence="5">
    <location>
        <begin position="364"/>
        <end position="427"/>
    </location>
</feature>
<sequence>MVLYKRKPVVTTMTGDGFSDSQEVWTIAATGEVFVEYEKFLKRMDFLSQKKFTDGVNGRSGLTYFAAVESETQSAHAIENVFPEVLRDPILRKVQFSSVGRMDDLVNLIFDEFKRDFFPGEDVIVVLDNGDAMPGTIREKAKFPMIRGPDGAVQREAFSRYFVRLTSAPTEEALVDDKHLRRDKKVFTKQNLRSFLKNSLQREAWTGAPWLVKEPLAIQYRLPMEIPVHLLQDFRLIQAKQVLSKTSKARKPKHSYSGISAGMDDILREPADARHLHAGPHHAHVGYTAQAMPVHINGNNAQTHGKVSSADQKAVPAVLKYPIEDLDIPPKQNGVTRPQLKFFTPSMEDYVMNGRKNPPEDIHVETMGALLEVWNTLNVQCEVYVLDSFTFDDFVDAMKFSSDNVECELLNEVFCAVLKQIVSDTGKVEIALPRVEDSDSEEESEESQLVSEPQTPVDDPPARSTRSTRPSDANDLKANSPITPILKVHRAAEMLETFDWQANLAARDMEDGGWQMILVGLLNQLSHAPHLKAKIDQVLAYLVPLEDEPTRENILKHFDSMDINLRVQALEIITLCSVTTKVLKDFLETCSEDQTDVRKRKIEFQREKRIATEELLVKDRERKILLPDNMPGSPEPAVADISITDADLDIEESLNDESSDSGHDPSLGRTSRLRRNTGRKRKRQEEHARLEREKAEKAAAIKGQNKQSKEFLKILKDIEKLREKIAGLEHSIVECDNDLREANVQRTKVLGTDRYCNRYYWFERNGQPFGGLPTSSTAEYGYANGLIWVQGPDTIEREGFINLPEDQQAEYQARFRMTVPERRRQEEGATILESAHEWGYYDNVDRVDSLIAWLDDRGDREKKLLKELKDWRDEIAKYMDIRKKFLDDEAAKKVEADEEHATRITTRHATQKDRTAATERCLKWHNLMAFAELKHLHSQNAPKAKPKKKPEGRGVAHVVLTTRSGKQLR</sequence>
<dbReference type="EMBL" id="CP051142">
    <property type="protein sequence ID" value="QIX00820.1"/>
    <property type="molecule type" value="Genomic_DNA"/>
</dbReference>
<keyword evidence="8" id="KW-1185">Reference proteome</keyword>
<gene>
    <name evidence="7" type="ORF">AMS68_006337</name>
</gene>
<name>A0A6H0Y2F4_9PEZI</name>
<feature type="domain" description="WAC" evidence="6">
    <location>
        <begin position="22"/>
        <end position="129"/>
    </location>
</feature>
<feature type="region of interest" description="Disordered" evidence="4">
    <location>
        <begin position="432"/>
        <end position="479"/>
    </location>
</feature>
<dbReference type="Pfam" id="PF02791">
    <property type="entry name" value="DDT"/>
    <property type="match status" value="1"/>
</dbReference>
<evidence type="ECO:0000256" key="4">
    <source>
        <dbReference type="SAM" id="MobiDB-lite"/>
    </source>
</evidence>
<dbReference type="PROSITE" id="PS51136">
    <property type="entry name" value="WAC"/>
    <property type="match status" value="1"/>
</dbReference>
<evidence type="ECO:0000259" key="5">
    <source>
        <dbReference type="PROSITE" id="PS50827"/>
    </source>
</evidence>
<dbReference type="GO" id="GO:0000785">
    <property type="term" value="C:chromatin"/>
    <property type="evidence" value="ECO:0007669"/>
    <property type="project" value="UniProtKB-ARBA"/>
</dbReference>
<evidence type="ECO:0000313" key="7">
    <source>
        <dbReference type="EMBL" id="QIX00820.1"/>
    </source>
</evidence>
<reference evidence="7 8" key="1">
    <citation type="journal article" date="2016" name="Sci. Rep.">
        <title>Peltaster fructicola genome reveals evolution from an invasive phytopathogen to an ectophytic parasite.</title>
        <authorList>
            <person name="Xu C."/>
            <person name="Chen H."/>
            <person name="Gleason M.L."/>
            <person name="Xu J.R."/>
            <person name="Liu H."/>
            <person name="Zhang R."/>
            <person name="Sun G."/>
        </authorList>
    </citation>
    <scope>NUCLEOTIDE SEQUENCE [LARGE SCALE GENOMIC DNA]</scope>
    <source>
        <strain evidence="7 8">LNHT1506</strain>
    </source>
</reference>
<dbReference type="InterPro" id="IPR028941">
    <property type="entry name" value="WHIM2_dom"/>
</dbReference>
<dbReference type="Pfam" id="PF10537">
    <property type="entry name" value="WAC_Acf1_DNA_bd"/>
    <property type="match status" value="1"/>
</dbReference>
<feature type="region of interest" description="Disordered" evidence="4">
    <location>
        <begin position="654"/>
        <end position="702"/>
    </location>
</feature>
<dbReference type="GO" id="GO:0005634">
    <property type="term" value="C:nucleus"/>
    <property type="evidence" value="ECO:0007669"/>
    <property type="project" value="UniProtKB-SubCell"/>
</dbReference>
<dbReference type="InterPro" id="IPR013136">
    <property type="entry name" value="WSTF_Acf1_Cbp146"/>
</dbReference>
<dbReference type="PANTHER" id="PTHR32075">
    <property type="entry name" value="ISWI CHROMATIN-REMODELING COMPLEX SUBUNIT YPL216W-RELATED"/>
    <property type="match status" value="1"/>
</dbReference>
<dbReference type="OrthoDB" id="332390at2759"/>
<proteinExistence type="predicted"/>
<keyword evidence="2 3" id="KW-0539">Nucleus</keyword>
<dbReference type="AlphaFoldDB" id="A0A6H0Y2F4"/>
<accession>A0A6H0Y2F4</accession>
<evidence type="ECO:0000259" key="6">
    <source>
        <dbReference type="PROSITE" id="PS51136"/>
    </source>
</evidence>
<feature type="compositionally biased region" description="Basic residues" evidence="4">
    <location>
        <begin position="671"/>
        <end position="682"/>
    </location>
</feature>
<evidence type="ECO:0000256" key="2">
    <source>
        <dbReference type="ARBA" id="ARBA00023242"/>
    </source>
</evidence>
<dbReference type="PANTHER" id="PTHR32075:SF6">
    <property type="entry name" value="ISWI CHROMATIN-REMODELING COMPLEX SUBUNIT YPL216W-RELATED"/>
    <property type="match status" value="1"/>
</dbReference>
<comment type="subcellular location">
    <subcellularLocation>
        <location evidence="1 3">Nucleus</location>
    </subcellularLocation>
</comment>
<dbReference type="InterPro" id="IPR018501">
    <property type="entry name" value="DDT_dom"/>
</dbReference>
<evidence type="ECO:0000313" key="8">
    <source>
        <dbReference type="Proteomes" id="UP000503462"/>
    </source>
</evidence>
<dbReference type="Proteomes" id="UP000503462">
    <property type="component" value="Chromosome 4"/>
</dbReference>
<evidence type="ECO:0008006" key="9">
    <source>
        <dbReference type="Google" id="ProtNLM"/>
    </source>
</evidence>